<keyword evidence="7" id="KW-1185">Reference proteome</keyword>
<dbReference type="GO" id="GO:0003677">
    <property type="term" value="F:DNA binding"/>
    <property type="evidence" value="ECO:0007669"/>
    <property type="project" value="UniProtKB-KW"/>
</dbReference>
<dbReference type="OrthoDB" id="9791494at2"/>
<dbReference type="PANTHER" id="PTHR30461:SF2">
    <property type="entry name" value="SERINE RECOMBINASE PINE-RELATED"/>
    <property type="match status" value="1"/>
</dbReference>
<dbReference type="AlphaFoldDB" id="A0A2Z3H2T6"/>
<dbReference type="PROSITE" id="PS51737">
    <property type="entry name" value="RECOMBINASE_DNA_BIND"/>
    <property type="match status" value="1"/>
</dbReference>
<keyword evidence="1" id="KW-0238">DNA-binding</keyword>
<dbReference type="InterPro" id="IPR038109">
    <property type="entry name" value="DNA_bind_recomb_sf"/>
</dbReference>
<name>A0A2Z3H2T6_9BACT</name>
<dbReference type="InterPro" id="IPR036162">
    <property type="entry name" value="Resolvase-like_N_sf"/>
</dbReference>
<dbReference type="InterPro" id="IPR050639">
    <property type="entry name" value="SSR_resolvase"/>
</dbReference>
<feature type="domain" description="Resolvase/invertase-type recombinase catalytic" evidence="4">
    <location>
        <begin position="3"/>
        <end position="162"/>
    </location>
</feature>
<dbReference type="Pfam" id="PF00239">
    <property type="entry name" value="Resolvase"/>
    <property type="match status" value="1"/>
</dbReference>
<keyword evidence="3" id="KW-0175">Coiled coil</keyword>
<dbReference type="Pfam" id="PF07508">
    <property type="entry name" value="Recombinase"/>
    <property type="match status" value="1"/>
</dbReference>
<dbReference type="SMART" id="SM00857">
    <property type="entry name" value="Resolvase"/>
    <property type="match status" value="1"/>
</dbReference>
<dbReference type="Gene3D" id="3.40.50.1390">
    <property type="entry name" value="Resolvase, N-terminal catalytic domain"/>
    <property type="match status" value="1"/>
</dbReference>
<dbReference type="CDD" id="cd00338">
    <property type="entry name" value="Ser_Recombinase"/>
    <property type="match status" value="1"/>
</dbReference>
<evidence type="ECO:0008006" key="8">
    <source>
        <dbReference type="Google" id="ProtNLM"/>
    </source>
</evidence>
<dbReference type="InterPro" id="IPR006119">
    <property type="entry name" value="Resolv_N"/>
</dbReference>
<proteinExistence type="predicted"/>
<dbReference type="SUPFAM" id="SSF53041">
    <property type="entry name" value="Resolvase-like"/>
    <property type="match status" value="1"/>
</dbReference>
<dbReference type="KEGG" id="gog:C1280_13290"/>
<evidence type="ECO:0000256" key="2">
    <source>
        <dbReference type="ARBA" id="ARBA00023172"/>
    </source>
</evidence>
<feature type="domain" description="Recombinase" evidence="5">
    <location>
        <begin position="174"/>
        <end position="290"/>
    </location>
</feature>
<evidence type="ECO:0000313" key="6">
    <source>
        <dbReference type="EMBL" id="AWM37876.1"/>
    </source>
</evidence>
<dbReference type="Proteomes" id="UP000245802">
    <property type="component" value="Chromosome"/>
</dbReference>
<feature type="coiled-coil region" evidence="3">
    <location>
        <begin position="373"/>
        <end position="429"/>
    </location>
</feature>
<protein>
    <recommendedName>
        <fullName evidence="8">Recombinase family protein</fullName>
    </recommendedName>
</protein>
<dbReference type="InterPro" id="IPR011109">
    <property type="entry name" value="DNA_bind_recombinase_dom"/>
</dbReference>
<keyword evidence="2" id="KW-0233">DNA recombination</keyword>
<dbReference type="Gene3D" id="3.90.1750.20">
    <property type="entry name" value="Putative Large Serine Recombinase, Chain B, Domain 2"/>
    <property type="match status" value="1"/>
</dbReference>
<evidence type="ECO:0000256" key="1">
    <source>
        <dbReference type="ARBA" id="ARBA00023125"/>
    </source>
</evidence>
<accession>A0A2Z3H2T6</accession>
<gene>
    <name evidence="6" type="ORF">C1280_13290</name>
</gene>
<dbReference type="EMBL" id="CP025958">
    <property type="protein sequence ID" value="AWM37876.1"/>
    <property type="molecule type" value="Genomic_DNA"/>
</dbReference>
<reference evidence="6 7" key="1">
    <citation type="submission" date="2018-01" db="EMBL/GenBank/DDBJ databases">
        <title>G. obscuriglobus.</title>
        <authorList>
            <person name="Franke J."/>
            <person name="Blomberg W."/>
            <person name="Selmecki A."/>
        </authorList>
    </citation>
    <scope>NUCLEOTIDE SEQUENCE [LARGE SCALE GENOMIC DNA]</scope>
    <source>
        <strain evidence="6 7">DSM 5831</strain>
    </source>
</reference>
<dbReference type="PANTHER" id="PTHR30461">
    <property type="entry name" value="DNA-INVERTASE FROM LAMBDOID PROPHAGE"/>
    <property type="match status" value="1"/>
</dbReference>
<evidence type="ECO:0000259" key="4">
    <source>
        <dbReference type="PROSITE" id="PS51736"/>
    </source>
</evidence>
<evidence type="ECO:0000256" key="3">
    <source>
        <dbReference type="SAM" id="Coils"/>
    </source>
</evidence>
<dbReference type="PROSITE" id="PS51736">
    <property type="entry name" value="RECOMBINASES_3"/>
    <property type="match status" value="1"/>
</dbReference>
<dbReference type="GO" id="GO:0000150">
    <property type="term" value="F:DNA strand exchange activity"/>
    <property type="evidence" value="ECO:0007669"/>
    <property type="project" value="InterPro"/>
</dbReference>
<organism evidence="6 7">
    <name type="scientific">Gemmata obscuriglobus</name>
    <dbReference type="NCBI Taxonomy" id="114"/>
    <lineage>
        <taxon>Bacteria</taxon>
        <taxon>Pseudomonadati</taxon>
        <taxon>Planctomycetota</taxon>
        <taxon>Planctomycetia</taxon>
        <taxon>Gemmatales</taxon>
        <taxon>Gemmataceae</taxon>
        <taxon>Gemmata</taxon>
    </lineage>
</organism>
<evidence type="ECO:0000259" key="5">
    <source>
        <dbReference type="PROSITE" id="PS51737"/>
    </source>
</evidence>
<evidence type="ECO:0000313" key="7">
    <source>
        <dbReference type="Proteomes" id="UP000245802"/>
    </source>
</evidence>
<sequence length="517" mass="58238">MRKAFSYVRFSTPDQAKGDSFRRQTEFSQKYAEKHGLTLDESTSIRDLGASAFRGSNVKEGALAAFLELARSGKVPVGSVLIVESLDRLSRDQIRPALQLFLSILDSGVSIVTVHPEREYTPADQDPMTLIEPLIYFSRAHEESATKSKRISENWEQKRKAAVEKKTPMTSVCPKWLEVKEGKFVPVPERVELVKRIFRLTLEGMGTYFVIKKLTEEGIKGWGRNGKWNTAYVRMILVDRRVLGEYQPKKLVEGKMQNHGERILDYFPRVISDQDFYAALGTIKKRKGKAGRGGAFRENVLSGLVYNAEDGSSMAYGTHRHLKPFLSSTASYNSTPHPKGRSFPYQLVEEAVLSLLPELQVTTEAAFGCVDRIAELEGRIGELNVKIEKLSTSLMNCPAVAFDELLTVFEALGRERKELGKQLEQEKRAAEARAPQPPVEPKTLIEVRRASVGECRKWLNAKLRNGIQVLVERITIRIEKRSRVEKAARIEVKLKSGECRSSTVLHPPPPLQTEARV</sequence>
<dbReference type="RefSeq" id="WP_109570984.1">
    <property type="nucleotide sequence ID" value="NZ_CP025958.1"/>
</dbReference>